<dbReference type="Pfam" id="PF01827">
    <property type="entry name" value="FTH"/>
    <property type="match status" value="1"/>
</dbReference>
<evidence type="ECO:0008006" key="5">
    <source>
        <dbReference type="Google" id="ProtNLM"/>
    </source>
</evidence>
<organism evidence="3 4">
    <name type="scientific">Caenorhabditis nigoni</name>
    <dbReference type="NCBI Taxonomy" id="1611254"/>
    <lineage>
        <taxon>Eukaryota</taxon>
        <taxon>Metazoa</taxon>
        <taxon>Ecdysozoa</taxon>
        <taxon>Nematoda</taxon>
        <taxon>Chromadorea</taxon>
        <taxon>Rhabditida</taxon>
        <taxon>Rhabditina</taxon>
        <taxon>Rhabditomorpha</taxon>
        <taxon>Rhabditoidea</taxon>
        <taxon>Rhabditidae</taxon>
        <taxon>Peloderinae</taxon>
        <taxon>Caenorhabditis</taxon>
    </lineage>
</organism>
<dbReference type="Proteomes" id="UP000230233">
    <property type="component" value="Chromosome V"/>
</dbReference>
<dbReference type="EMBL" id="PDUG01000005">
    <property type="protein sequence ID" value="PIC30067.1"/>
    <property type="molecule type" value="Genomic_DNA"/>
</dbReference>
<gene>
    <name evidence="3" type="primary">Cnig_chr_V.g21435</name>
    <name evidence="3" type="ORF">B9Z55_021435</name>
</gene>
<feature type="domain" description="F-box" evidence="1">
    <location>
        <begin position="248"/>
        <end position="278"/>
    </location>
</feature>
<dbReference type="GO" id="GO:0045087">
    <property type="term" value="P:innate immune response"/>
    <property type="evidence" value="ECO:0007669"/>
    <property type="project" value="TreeGrafter"/>
</dbReference>
<name>A0A2G5TRY5_9PELO</name>
<dbReference type="AlphaFoldDB" id="A0A2G5TRY5"/>
<dbReference type="Pfam" id="PF00646">
    <property type="entry name" value="F-box"/>
    <property type="match status" value="1"/>
</dbReference>
<accession>A0A2G5TRY5</accession>
<reference evidence="4" key="1">
    <citation type="submission" date="2017-10" db="EMBL/GenBank/DDBJ databases">
        <title>Rapid genome shrinkage in a self-fertile nematode reveals novel sperm competition proteins.</title>
        <authorList>
            <person name="Yin D."/>
            <person name="Schwarz E.M."/>
            <person name="Thomas C.G."/>
            <person name="Felde R.L."/>
            <person name="Korf I.F."/>
            <person name="Cutter A.D."/>
            <person name="Schartner C.M."/>
            <person name="Ralston E.J."/>
            <person name="Meyer B.J."/>
            <person name="Haag E.S."/>
        </authorList>
    </citation>
    <scope>NUCLEOTIDE SEQUENCE [LARGE SCALE GENOMIC DNA]</scope>
    <source>
        <strain evidence="4">JU1422</strain>
    </source>
</reference>
<dbReference type="InterPro" id="IPR040161">
    <property type="entry name" value="FB224"/>
</dbReference>
<feature type="domain" description="DUF38" evidence="2">
    <location>
        <begin position="404"/>
        <end position="544"/>
    </location>
</feature>
<comment type="caution">
    <text evidence="3">The sequence shown here is derived from an EMBL/GenBank/DDBJ whole genome shotgun (WGS) entry which is preliminary data.</text>
</comment>
<dbReference type="PANTHER" id="PTHR23015">
    <property type="entry name" value="UNCHARACTERIZED C.ELEGANS PROTEIN"/>
    <property type="match status" value="1"/>
</dbReference>
<evidence type="ECO:0000313" key="4">
    <source>
        <dbReference type="Proteomes" id="UP000230233"/>
    </source>
</evidence>
<keyword evidence="4" id="KW-1185">Reference proteome</keyword>
<proteinExistence type="predicted"/>
<dbReference type="InterPro" id="IPR002900">
    <property type="entry name" value="DUF38/FTH_CAE_spp"/>
</dbReference>
<evidence type="ECO:0000259" key="1">
    <source>
        <dbReference type="Pfam" id="PF00646"/>
    </source>
</evidence>
<dbReference type="InterPro" id="IPR001810">
    <property type="entry name" value="F-box_dom"/>
</dbReference>
<dbReference type="PANTHER" id="PTHR23015:SF25">
    <property type="entry name" value="DUF38 DOMAIN-CONTAINING PROTEIN-RELATED"/>
    <property type="match status" value="1"/>
</dbReference>
<evidence type="ECO:0000313" key="3">
    <source>
        <dbReference type="EMBL" id="PIC30067.1"/>
    </source>
</evidence>
<sequence>MHRLKLDDSGDVLLECLRYLQRKRGFQMGHAYQWLSQQEKDNLKGIYVKFDDRKINLTLGHHPDNLKDKIIEKHFAEPFCTDLDLLIENQKKELICLEIMQNSETEISEIRLKILEILEKALISKSVIFLKIDKSINLDFEEILPLVQWNPGGEFEFDLHFLTSENENLDLEEMSLEPENFLETINSRIRNSEIFEKFGNFRLDSILLSSISSDYEDSEDDVDSENSETEILDPKTSTWQDVFRNLVIMGEVLKNLQLFDIQRLRKTCSGARKCIDRIQPNPHISKYSIQLENNFRIFAEISLDSGEYQLIMYKKDSDIEMHSSGIWYKTVEAEILIPRILQDFEVNLMYQKTEIQEFQLDFCYDYEFKTHSLEQFIQKKVEEVRENSAYAVKKSNGLDSFKEEFLENLEKFLRSKTLKTRKINIGCVSQSEILKILPFLNSEVLKAINFHHPYSGTRMKTNNHVILKILENSNLEIDEISKTEQWRNSEELVISGLPIFTNIQSLDFTNFQFLDILVDTVSSDDVFHLKTELSKSSHFQKFKIAFL</sequence>
<evidence type="ECO:0000259" key="2">
    <source>
        <dbReference type="Pfam" id="PF01827"/>
    </source>
</evidence>
<protein>
    <recommendedName>
        <fullName evidence="5">DUF38 domain-containing protein</fullName>
    </recommendedName>
</protein>